<dbReference type="Proteomes" id="UP001597387">
    <property type="component" value="Unassembled WGS sequence"/>
</dbReference>
<keyword evidence="1" id="KW-0732">Signal</keyword>
<name>A0ABW4ZQD4_9SPHI</name>
<keyword evidence="3" id="KW-1185">Reference proteome</keyword>
<organism evidence="2 3">
    <name type="scientific">Paradesertivirga mongoliensis</name>
    <dbReference type="NCBI Taxonomy" id="2100740"/>
    <lineage>
        <taxon>Bacteria</taxon>
        <taxon>Pseudomonadati</taxon>
        <taxon>Bacteroidota</taxon>
        <taxon>Sphingobacteriia</taxon>
        <taxon>Sphingobacteriales</taxon>
        <taxon>Sphingobacteriaceae</taxon>
        <taxon>Paradesertivirga</taxon>
    </lineage>
</organism>
<comment type="caution">
    <text evidence="2">The sequence shown here is derived from an EMBL/GenBank/DDBJ whole genome shotgun (WGS) entry which is preliminary data.</text>
</comment>
<sequence length="103" mass="11280">MKKLQILALATAMFAMSACGEKTDVVESGTYSGTIQEVEADKSEIYVKTDDGKVLELYFTDSTSLTQNAETVAFDQLAEGKKVEVEVEKVGNRLDPKAVRILE</sequence>
<accession>A0ABW4ZQD4</accession>
<gene>
    <name evidence="2" type="ORF">ACFSJU_17645</name>
</gene>
<dbReference type="EMBL" id="JBHUHZ010000003">
    <property type="protein sequence ID" value="MFD2164238.1"/>
    <property type="molecule type" value="Genomic_DNA"/>
</dbReference>
<evidence type="ECO:0000313" key="3">
    <source>
        <dbReference type="Proteomes" id="UP001597387"/>
    </source>
</evidence>
<dbReference type="RefSeq" id="WP_255904295.1">
    <property type="nucleotide sequence ID" value="NZ_JAFMZO010000004.1"/>
</dbReference>
<evidence type="ECO:0000256" key="1">
    <source>
        <dbReference type="SAM" id="SignalP"/>
    </source>
</evidence>
<proteinExistence type="predicted"/>
<reference evidence="3" key="1">
    <citation type="journal article" date="2019" name="Int. J. Syst. Evol. Microbiol.">
        <title>The Global Catalogue of Microorganisms (GCM) 10K type strain sequencing project: providing services to taxonomists for standard genome sequencing and annotation.</title>
        <authorList>
            <consortium name="The Broad Institute Genomics Platform"/>
            <consortium name="The Broad Institute Genome Sequencing Center for Infectious Disease"/>
            <person name="Wu L."/>
            <person name="Ma J."/>
        </authorList>
    </citation>
    <scope>NUCLEOTIDE SEQUENCE [LARGE SCALE GENOMIC DNA]</scope>
    <source>
        <strain evidence="3">KCTC 42217</strain>
    </source>
</reference>
<feature type="signal peptide" evidence="1">
    <location>
        <begin position="1"/>
        <end position="17"/>
    </location>
</feature>
<dbReference type="PROSITE" id="PS51257">
    <property type="entry name" value="PROKAR_LIPOPROTEIN"/>
    <property type="match status" value="1"/>
</dbReference>
<protein>
    <recommendedName>
        <fullName evidence="4">DUF5666 domain-containing protein</fullName>
    </recommendedName>
</protein>
<evidence type="ECO:0008006" key="4">
    <source>
        <dbReference type="Google" id="ProtNLM"/>
    </source>
</evidence>
<feature type="chain" id="PRO_5047305695" description="DUF5666 domain-containing protein" evidence="1">
    <location>
        <begin position="18"/>
        <end position="103"/>
    </location>
</feature>
<evidence type="ECO:0000313" key="2">
    <source>
        <dbReference type="EMBL" id="MFD2164238.1"/>
    </source>
</evidence>